<dbReference type="InterPro" id="IPR045116">
    <property type="entry name" value="Clp1/Grc3"/>
</dbReference>
<dbReference type="GO" id="GO:0005524">
    <property type="term" value="F:ATP binding"/>
    <property type="evidence" value="ECO:0007669"/>
    <property type="project" value="UniProtKB-KW"/>
</dbReference>
<dbReference type="AlphaFoldDB" id="A0A5C3MCQ2"/>
<dbReference type="Gene3D" id="3.40.50.300">
    <property type="entry name" value="P-loop containing nucleotide triphosphate hydrolases"/>
    <property type="match status" value="1"/>
</dbReference>
<feature type="region of interest" description="Disordered" evidence="9">
    <location>
        <begin position="1"/>
        <end position="21"/>
    </location>
</feature>
<gene>
    <name evidence="12" type="ORF">BDQ12DRAFT_625613</name>
</gene>
<keyword evidence="4" id="KW-0808">Transferase</keyword>
<dbReference type="Pfam" id="PF16575">
    <property type="entry name" value="CLP1_P"/>
    <property type="match status" value="1"/>
</dbReference>
<dbReference type="STRING" id="68775.A0A5C3MCQ2"/>
<evidence type="ECO:0000313" key="13">
    <source>
        <dbReference type="Proteomes" id="UP000308652"/>
    </source>
</evidence>
<dbReference type="OrthoDB" id="2405412at2759"/>
<evidence type="ECO:0000256" key="4">
    <source>
        <dbReference type="ARBA" id="ARBA00022679"/>
    </source>
</evidence>
<dbReference type="GO" id="GO:0000448">
    <property type="term" value="P:cleavage in ITS2 between 5.8S rRNA and LSU-rRNA of tricistronic rRNA transcript (SSU-rRNA, 5.8S rRNA, LSU-rRNA)"/>
    <property type="evidence" value="ECO:0007669"/>
    <property type="project" value="TreeGrafter"/>
</dbReference>
<dbReference type="GO" id="GO:0005634">
    <property type="term" value="C:nucleus"/>
    <property type="evidence" value="ECO:0007669"/>
    <property type="project" value="TreeGrafter"/>
</dbReference>
<evidence type="ECO:0000256" key="5">
    <source>
        <dbReference type="ARBA" id="ARBA00022741"/>
    </source>
</evidence>
<dbReference type="Proteomes" id="UP000308652">
    <property type="component" value="Unassembled WGS sequence"/>
</dbReference>
<evidence type="ECO:0000256" key="9">
    <source>
        <dbReference type="SAM" id="MobiDB-lite"/>
    </source>
</evidence>
<sequence>MPIPDDSSSSEEEDKEVEEVTLESLFPRRKYAPQPVQDENTILSTYTPAAETLFSLSAEEVSSILPCDSTEGTLISLVHTQTLTLLGTCGLTILHGAVSLLGSTLYPSTKTQDVYAPRSAPLPVLTALPPPSSSSSTLRQHLPERILTATQDQTTHTLILLTPLSTNVTILTRVCRTFGGVFEPSRRWAANAYGELGIDGLGMMITQTKDTQPFLLLPSWLRALDSILPSSFHPSSLHTDLGAGVYLVKGPKKSGKSTFARTLLNRLLMKYKRVAYLEADLGQSEFIPGGMVALNVISRPVFGPPFTHPTLPTSAHYIGGTTPRSSPSHYLESMQALIQTYRLDIQTPSLDDDDDNEPREDEDERIADTIPLIVNTMGWAKGMGADLTRKIEEMLEPELSGVFEVEGHEFAGASGSAPAPNPYEMVSTSEIVTSMGGSRRRHTLVPIPHSALSANYTPADHRALGMLSYFHAIFPSSSPSSSSSASYLTPTTFQPSLKQITARQWRPIPLACIPPYQLDCSVAVDKVILTGAGAEDVVHREVGRVLNAAIVGLVRVDPGALDAGGDIEVASSKDHGNGIPYTQAHSPPLPSSSSCLGLALIRGVAPWVMDPASPSATLVTEIAKKPLIQILTPLPPSFFPSTRVLVKGEMELPIWGWLDYRTFGKLEGGKNREGEVAGVEKAKVPYLQWGKGAEGVLGAERRRVRRNLMRRGQI</sequence>
<dbReference type="InterPro" id="IPR032319">
    <property type="entry name" value="CLP1_P"/>
</dbReference>
<evidence type="ECO:0000256" key="3">
    <source>
        <dbReference type="ARBA" id="ARBA00019824"/>
    </source>
</evidence>
<keyword evidence="6" id="KW-0418">Kinase</keyword>
<evidence type="ECO:0000256" key="8">
    <source>
        <dbReference type="ARBA" id="ARBA00071212"/>
    </source>
</evidence>
<dbReference type="EMBL" id="ML213594">
    <property type="protein sequence ID" value="TFK41628.1"/>
    <property type="molecule type" value="Genomic_DNA"/>
</dbReference>
<protein>
    <recommendedName>
        <fullName evidence="3">Polynucleotide 5'-hydroxyl-kinase GRC3</fullName>
    </recommendedName>
    <alternativeName>
        <fullName evidence="8">Polynucleotide 5'-hydroxyl-kinase NOL9</fullName>
    </alternativeName>
    <alternativeName>
        <fullName evidence="2">Polynucleotide 5'-hydroxyl-kinase grc3</fullName>
    </alternativeName>
</protein>
<evidence type="ECO:0000256" key="1">
    <source>
        <dbReference type="ARBA" id="ARBA00011003"/>
    </source>
</evidence>
<evidence type="ECO:0000256" key="7">
    <source>
        <dbReference type="ARBA" id="ARBA00022840"/>
    </source>
</evidence>
<organism evidence="12 13">
    <name type="scientific">Crucibulum laeve</name>
    <dbReference type="NCBI Taxonomy" id="68775"/>
    <lineage>
        <taxon>Eukaryota</taxon>
        <taxon>Fungi</taxon>
        <taxon>Dikarya</taxon>
        <taxon>Basidiomycota</taxon>
        <taxon>Agaricomycotina</taxon>
        <taxon>Agaricomycetes</taxon>
        <taxon>Agaricomycetidae</taxon>
        <taxon>Agaricales</taxon>
        <taxon>Agaricineae</taxon>
        <taxon>Nidulariaceae</taxon>
        <taxon>Crucibulum</taxon>
    </lineage>
</organism>
<evidence type="ECO:0000313" key="12">
    <source>
        <dbReference type="EMBL" id="TFK41628.1"/>
    </source>
</evidence>
<dbReference type="PANTHER" id="PTHR12755:SF3">
    <property type="entry name" value="POLYNUCLEOTIDE 5'-HYDROXYL-KINASE NOL9"/>
    <property type="match status" value="1"/>
</dbReference>
<dbReference type="InterPro" id="IPR027417">
    <property type="entry name" value="P-loop_NTPase"/>
</dbReference>
<proteinExistence type="inferred from homology"/>
<feature type="compositionally biased region" description="Acidic residues" evidence="9">
    <location>
        <begin position="8"/>
        <end position="21"/>
    </location>
</feature>
<accession>A0A5C3MCQ2</accession>
<feature type="domain" description="NOL9 N-terminal" evidence="11">
    <location>
        <begin position="71"/>
        <end position="168"/>
    </location>
</feature>
<evidence type="ECO:0000256" key="6">
    <source>
        <dbReference type="ARBA" id="ARBA00022777"/>
    </source>
</evidence>
<dbReference type="PANTHER" id="PTHR12755">
    <property type="entry name" value="CLEAVAGE/POLYADENYLATION FACTOR IA SUBUNIT CLP1P"/>
    <property type="match status" value="1"/>
</dbReference>
<feature type="domain" description="Clp1 P-loop" evidence="10">
    <location>
        <begin position="250"/>
        <end position="403"/>
    </location>
</feature>
<reference evidence="12 13" key="1">
    <citation type="journal article" date="2019" name="Nat. Ecol. Evol.">
        <title>Megaphylogeny resolves global patterns of mushroom evolution.</title>
        <authorList>
            <person name="Varga T."/>
            <person name="Krizsan K."/>
            <person name="Foldi C."/>
            <person name="Dima B."/>
            <person name="Sanchez-Garcia M."/>
            <person name="Sanchez-Ramirez S."/>
            <person name="Szollosi G.J."/>
            <person name="Szarkandi J.G."/>
            <person name="Papp V."/>
            <person name="Albert L."/>
            <person name="Andreopoulos W."/>
            <person name="Angelini C."/>
            <person name="Antonin V."/>
            <person name="Barry K.W."/>
            <person name="Bougher N.L."/>
            <person name="Buchanan P."/>
            <person name="Buyck B."/>
            <person name="Bense V."/>
            <person name="Catcheside P."/>
            <person name="Chovatia M."/>
            <person name="Cooper J."/>
            <person name="Damon W."/>
            <person name="Desjardin D."/>
            <person name="Finy P."/>
            <person name="Geml J."/>
            <person name="Haridas S."/>
            <person name="Hughes K."/>
            <person name="Justo A."/>
            <person name="Karasinski D."/>
            <person name="Kautmanova I."/>
            <person name="Kiss B."/>
            <person name="Kocsube S."/>
            <person name="Kotiranta H."/>
            <person name="LaButti K.M."/>
            <person name="Lechner B.E."/>
            <person name="Liimatainen K."/>
            <person name="Lipzen A."/>
            <person name="Lukacs Z."/>
            <person name="Mihaltcheva S."/>
            <person name="Morgado L.N."/>
            <person name="Niskanen T."/>
            <person name="Noordeloos M.E."/>
            <person name="Ohm R.A."/>
            <person name="Ortiz-Santana B."/>
            <person name="Ovrebo C."/>
            <person name="Racz N."/>
            <person name="Riley R."/>
            <person name="Savchenko A."/>
            <person name="Shiryaev A."/>
            <person name="Soop K."/>
            <person name="Spirin V."/>
            <person name="Szebenyi C."/>
            <person name="Tomsovsky M."/>
            <person name="Tulloss R.E."/>
            <person name="Uehling J."/>
            <person name="Grigoriev I.V."/>
            <person name="Vagvolgyi C."/>
            <person name="Papp T."/>
            <person name="Martin F.M."/>
            <person name="Miettinen O."/>
            <person name="Hibbett D.S."/>
            <person name="Nagy L.G."/>
        </authorList>
    </citation>
    <scope>NUCLEOTIDE SEQUENCE [LARGE SCALE GENOMIC DNA]</scope>
    <source>
        <strain evidence="12 13">CBS 166.37</strain>
    </source>
</reference>
<evidence type="ECO:0000256" key="2">
    <source>
        <dbReference type="ARBA" id="ARBA00018706"/>
    </source>
</evidence>
<name>A0A5C3MCQ2_9AGAR</name>
<keyword evidence="5" id="KW-0547">Nucleotide-binding</keyword>
<dbReference type="InterPro" id="IPR057573">
    <property type="entry name" value="NOL9_N"/>
</dbReference>
<dbReference type="Pfam" id="PF24419">
    <property type="entry name" value="Cupin_NOL9"/>
    <property type="match status" value="1"/>
</dbReference>
<evidence type="ECO:0000259" key="11">
    <source>
        <dbReference type="Pfam" id="PF24419"/>
    </source>
</evidence>
<keyword evidence="7" id="KW-0067">ATP-binding</keyword>
<evidence type="ECO:0000259" key="10">
    <source>
        <dbReference type="Pfam" id="PF16575"/>
    </source>
</evidence>
<dbReference type="GO" id="GO:0051731">
    <property type="term" value="F:polynucleotide 5'-hydroxyl-kinase activity"/>
    <property type="evidence" value="ECO:0007669"/>
    <property type="project" value="InterPro"/>
</dbReference>
<keyword evidence="13" id="KW-1185">Reference proteome</keyword>
<comment type="similarity">
    <text evidence="1">Belongs to the Clp1 family. NOL9/GRC3 subfamily.</text>
</comment>